<feature type="coiled-coil region" evidence="1">
    <location>
        <begin position="174"/>
        <end position="208"/>
    </location>
</feature>
<reference evidence="3 4" key="1">
    <citation type="submission" date="2024-04" db="EMBL/GenBank/DDBJ databases">
        <title>Tritrichomonas musculus Genome.</title>
        <authorList>
            <person name="Alves-Ferreira E."/>
            <person name="Grigg M."/>
            <person name="Lorenzi H."/>
            <person name="Galac M."/>
        </authorList>
    </citation>
    <scope>NUCLEOTIDE SEQUENCE [LARGE SCALE GENOMIC DNA]</scope>
    <source>
        <strain evidence="3 4">EAF2021</strain>
    </source>
</reference>
<evidence type="ECO:0000313" key="4">
    <source>
        <dbReference type="Proteomes" id="UP001470230"/>
    </source>
</evidence>
<keyword evidence="1" id="KW-0175">Coiled coil</keyword>
<evidence type="ECO:0000313" key="3">
    <source>
        <dbReference type="EMBL" id="KAK8858263.1"/>
    </source>
</evidence>
<name>A0ABR2I6T4_9EUKA</name>
<dbReference type="Proteomes" id="UP001470230">
    <property type="component" value="Unassembled WGS sequence"/>
</dbReference>
<gene>
    <name evidence="3" type="ORF">M9Y10_013364</name>
</gene>
<evidence type="ECO:0008006" key="5">
    <source>
        <dbReference type="Google" id="ProtNLM"/>
    </source>
</evidence>
<keyword evidence="4" id="KW-1185">Reference proteome</keyword>
<evidence type="ECO:0000256" key="2">
    <source>
        <dbReference type="SAM" id="MobiDB-lite"/>
    </source>
</evidence>
<comment type="caution">
    <text evidence="3">The sequence shown here is derived from an EMBL/GenBank/DDBJ whole genome shotgun (WGS) entry which is preliminary data.</text>
</comment>
<evidence type="ECO:0000256" key="1">
    <source>
        <dbReference type="SAM" id="Coils"/>
    </source>
</evidence>
<sequence length="426" mass="48535">MSNLPKYALEIKNRQFSRSGPQNFTPVRFPDDIENDDFNNNAYADPNIMPSEFVSNQNNSNQPSEADKLREIITDLQDQISRLRIDDTETDELEQQIENERLNGLDFSKQVEEASQQLKGSQDLAKAQEDEVSYFESVLSGKNELATAKENMLNRLHAEYDSLMRDYKRILGTTRNQTIQIRQAKEEIESLQREIQDLHLEISNATAKYDNFSPPPPAYNDFRPYLSDDVFTLDNHQTEFDNNNNNNFIQKIDFPDDNQVSPSQVNTKRNNVPAAMRDSFGLSFTDGSDIPNNNNGFSPDSGGYNISGSGVGLPPRGPFSPVRTGTPRAMADNISFQIDNNDNSNQNGSGVGSEYDDNMTIEQIRTELKFLMQEKEETEKIVNRSPPKGMPISRARRIRQENEDKLDMIDQKMGKLRLLLKQRNSL</sequence>
<proteinExistence type="predicted"/>
<dbReference type="EMBL" id="JAPFFF010000019">
    <property type="protein sequence ID" value="KAK8858263.1"/>
    <property type="molecule type" value="Genomic_DNA"/>
</dbReference>
<feature type="region of interest" description="Disordered" evidence="2">
    <location>
        <begin position="377"/>
        <end position="399"/>
    </location>
</feature>
<accession>A0ABR2I6T4</accession>
<organism evidence="3 4">
    <name type="scientific">Tritrichomonas musculus</name>
    <dbReference type="NCBI Taxonomy" id="1915356"/>
    <lineage>
        <taxon>Eukaryota</taxon>
        <taxon>Metamonada</taxon>
        <taxon>Parabasalia</taxon>
        <taxon>Tritrichomonadida</taxon>
        <taxon>Tritrichomonadidae</taxon>
        <taxon>Tritrichomonas</taxon>
    </lineage>
</organism>
<protein>
    <recommendedName>
        <fullName evidence="5">Enkurin domain-containing protein</fullName>
    </recommendedName>
</protein>